<proteinExistence type="predicted"/>
<dbReference type="InterPro" id="IPR010235">
    <property type="entry name" value="HepT"/>
</dbReference>
<dbReference type="NCBIfam" id="TIGR01987">
    <property type="entry name" value="HI0074"/>
    <property type="match status" value="1"/>
</dbReference>
<evidence type="ECO:0008006" key="2">
    <source>
        <dbReference type="Google" id="ProtNLM"/>
    </source>
</evidence>
<evidence type="ECO:0000313" key="1">
    <source>
        <dbReference type="EMBL" id="CBI09285.1"/>
    </source>
</evidence>
<organism evidence="1">
    <name type="scientific">mine drainage metagenome</name>
    <dbReference type="NCBI Taxonomy" id="410659"/>
    <lineage>
        <taxon>unclassified sequences</taxon>
        <taxon>metagenomes</taxon>
        <taxon>ecological metagenomes</taxon>
    </lineage>
</organism>
<sequence>MSEISIEPLKLTIAALEQGLSEHEQYPQLLTVRDGVIQRFEIAMDVSRQLLIRVLKEVFFIEEASARKDTFREAAQVGLFADVEAWLGYLAARNRTSHTYDSAIADQVFAHIPSFLPDARDLYQRLLRHVA</sequence>
<gene>
    <name evidence="1" type="ORF">CARN7_0008</name>
</gene>
<dbReference type="Gene3D" id="1.20.120.330">
    <property type="entry name" value="Nucleotidyltransferases domain 2"/>
    <property type="match status" value="1"/>
</dbReference>
<dbReference type="SUPFAM" id="SSF81593">
    <property type="entry name" value="Nucleotidyltransferase substrate binding subunit/domain"/>
    <property type="match status" value="1"/>
</dbReference>
<dbReference type="EMBL" id="CABR01000023">
    <property type="protein sequence ID" value="CBI09285.1"/>
    <property type="molecule type" value="Genomic_DNA"/>
</dbReference>
<reference evidence="1" key="1">
    <citation type="submission" date="2009-10" db="EMBL/GenBank/DDBJ databases">
        <title>Diversity of trophic interactions inside an arsenic-rich microbial ecosystem.</title>
        <authorList>
            <person name="Bertin P.N."/>
            <person name="Heinrich-Salmeron A."/>
            <person name="Pelletier E."/>
            <person name="Goulhen-Chollet F."/>
            <person name="Arsene-Ploetze F."/>
            <person name="Gallien S."/>
            <person name="Calteau A."/>
            <person name="Vallenet D."/>
            <person name="Casiot C."/>
            <person name="Chane-Woon-Ming B."/>
            <person name="Giloteaux L."/>
            <person name="Barakat M."/>
            <person name="Bonnefoy V."/>
            <person name="Bruneel O."/>
            <person name="Chandler M."/>
            <person name="Cleiss J."/>
            <person name="Duran R."/>
            <person name="Elbaz-Poulichet F."/>
            <person name="Fonknechten N."/>
            <person name="Lauga B."/>
            <person name="Mornico D."/>
            <person name="Ortet P."/>
            <person name="Schaeffer C."/>
            <person name="Siguier P."/>
            <person name="Alexander Thil Smith A."/>
            <person name="Van Dorsselaer A."/>
            <person name="Weissenbach J."/>
            <person name="Medigue C."/>
            <person name="Le Paslier D."/>
        </authorList>
    </citation>
    <scope>NUCLEOTIDE SEQUENCE</scope>
</reference>
<dbReference type="Pfam" id="PF08780">
    <property type="entry name" value="NTase_sub_bind"/>
    <property type="match status" value="1"/>
</dbReference>
<protein>
    <recommendedName>
        <fullName evidence="2">Nucleotidyltransferase substrate binding protein like protein</fullName>
    </recommendedName>
</protein>
<name>E6QPW4_9ZZZZ</name>
<accession>E6QPW4</accession>
<dbReference type="AlphaFoldDB" id="E6QPW4"/>
<comment type="caution">
    <text evidence="1">The sequence shown here is derived from an EMBL/GenBank/DDBJ whole genome shotgun (WGS) entry which is preliminary data.</text>
</comment>